<name>A0A7L5E5V8_9SPHI</name>
<evidence type="ECO:0000256" key="1">
    <source>
        <dbReference type="SAM" id="SignalP"/>
    </source>
</evidence>
<dbReference type="EMBL" id="CP051682">
    <property type="protein sequence ID" value="QJD97777.1"/>
    <property type="molecule type" value="Genomic_DNA"/>
</dbReference>
<gene>
    <name evidence="2" type="ORF">HH214_18805</name>
</gene>
<dbReference type="AlphaFoldDB" id="A0A7L5E5V8"/>
<feature type="signal peptide" evidence="1">
    <location>
        <begin position="1"/>
        <end position="20"/>
    </location>
</feature>
<keyword evidence="3" id="KW-1185">Reference proteome</keyword>
<reference evidence="2 3" key="1">
    <citation type="submission" date="2020-04" db="EMBL/GenBank/DDBJ databases">
        <title>Genome sequencing of novel species.</title>
        <authorList>
            <person name="Heo J."/>
            <person name="Kim S.-J."/>
            <person name="Kim J.-S."/>
            <person name="Hong S.-B."/>
            <person name="Kwon S.-W."/>
        </authorList>
    </citation>
    <scope>NUCLEOTIDE SEQUENCE [LARGE SCALE GENOMIC DNA]</scope>
    <source>
        <strain evidence="2 3">F39-2</strain>
    </source>
</reference>
<dbReference type="Proteomes" id="UP000503278">
    <property type="component" value="Chromosome"/>
</dbReference>
<dbReference type="RefSeq" id="WP_169610251.1">
    <property type="nucleotide sequence ID" value="NZ_CP051682.1"/>
</dbReference>
<feature type="chain" id="PRO_5029781739" evidence="1">
    <location>
        <begin position="21"/>
        <end position="143"/>
    </location>
</feature>
<evidence type="ECO:0000313" key="3">
    <source>
        <dbReference type="Proteomes" id="UP000503278"/>
    </source>
</evidence>
<evidence type="ECO:0000313" key="2">
    <source>
        <dbReference type="EMBL" id="QJD97777.1"/>
    </source>
</evidence>
<organism evidence="2 3">
    <name type="scientific">Mucilaginibacter robiniae</name>
    <dbReference type="NCBI Taxonomy" id="2728022"/>
    <lineage>
        <taxon>Bacteria</taxon>
        <taxon>Pseudomonadati</taxon>
        <taxon>Bacteroidota</taxon>
        <taxon>Sphingobacteriia</taxon>
        <taxon>Sphingobacteriales</taxon>
        <taxon>Sphingobacteriaceae</taxon>
        <taxon>Mucilaginibacter</taxon>
    </lineage>
</organism>
<proteinExistence type="predicted"/>
<protein>
    <submittedName>
        <fullName evidence="2">Uncharacterized protein</fullName>
    </submittedName>
</protein>
<dbReference type="KEGG" id="mrob:HH214_18805"/>
<keyword evidence="1" id="KW-0732">Signal</keyword>
<accession>A0A7L5E5V8</accession>
<sequence length="143" mass="15646">MKKKILLAFASIYSSVSTYAQQTSIVLNAAIEKPHESKYLTARKTLKNAGWISLETGIPLFCLGFAYAIGSIDNHNKTGAKTARWMVPSGAALTLTSIPCFVLSHHYKRKAATLSLNNQPVFIPLKNGFSSSMQPALCLRFPL</sequence>